<evidence type="ECO:0000313" key="22">
    <source>
        <dbReference type="Proteomes" id="UP000265080"/>
    </source>
</evidence>
<keyword evidence="22" id="KW-1185">Reference proteome</keyword>
<dbReference type="CDD" id="cd00057">
    <property type="entry name" value="FA58C"/>
    <property type="match status" value="2"/>
</dbReference>
<dbReference type="FunFam" id="2.60.40.420:FF:000002">
    <property type="entry name" value="Hephaestin like 1"/>
    <property type="match status" value="1"/>
</dbReference>
<dbReference type="PROSITE" id="PS01285">
    <property type="entry name" value="FA58C_1"/>
    <property type="match status" value="1"/>
</dbReference>
<feature type="disulfide bond" evidence="19">
    <location>
        <begin position="434"/>
        <end position="460"/>
    </location>
</feature>
<reference evidence="21 22" key="1">
    <citation type="submission" date="2018-03" db="EMBL/GenBank/DDBJ databases">
        <title>Finding Nemo's genes: A chromosome-scale reference assembly of the genome of the orange clownfish Amphiprion percula.</title>
        <authorList>
            <person name="Lehmann R."/>
        </authorList>
    </citation>
    <scope>NUCLEOTIDE SEQUENCE</scope>
</reference>
<proteinExistence type="inferred from homology"/>
<dbReference type="InterPro" id="IPR024715">
    <property type="entry name" value="Factor_5/8-like"/>
</dbReference>
<evidence type="ECO:0000256" key="9">
    <source>
        <dbReference type="ARBA" id="ARBA00022723"/>
    </source>
</evidence>
<dbReference type="PIRSF" id="PIRSF000354">
    <property type="entry name" value="Factors_V_VIII"/>
    <property type="match status" value="1"/>
</dbReference>
<dbReference type="FunFam" id="2.60.120.260:FF:000002">
    <property type="entry name" value="Coagulation factor VIII"/>
    <property type="match status" value="1"/>
</dbReference>
<keyword evidence="10" id="KW-0732">Signal</keyword>
<evidence type="ECO:0000256" key="3">
    <source>
        <dbReference type="ARBA" id="ARBA00004613"/>
    </source>
</evidence>
<dbReference type="SUPFAM" id="SSF49785">
    <property type="entry name" value="Galactose-binding domain-like"/>
    <property type="match status" value="2"/>
</dbReference>
<evidence type="ECO:0000256" key="7">
    <source>
        <dbReference type="ARBA" id="ARBA00022525"/>
    </source>
</evidence>
<comment type="cofactor">
    <cofactor evidence="1">
        <name>Cu cation</name>
        <dbReference type="ChEBI" id="CHEBI:23378"/>
    </cofactor>
</comment>
<keyword evidence="18" id="KW-0325">Glycoprotein</keyword>
<dbReference type="PROSITE" id="PS50022">
    <property type="entry name" value="FA58C_3"/>
    <property type="match status" value="2"/>
</dbReference>
<dbReference type="PROSITE" id="PS01286">
    <property type="entry name" value="FA58C_2"/>
    <property type="match status" value="1"/>
</dbReference>
<feature type="disulfide bond" evidence="19">
    <location>
        <begin position="104"/>
        <end position="130"/>
    </location>
</feature>
<organism evidence="21 22">
    <name type="scientific">Amphiprion percula</name>
    <name type="common">Orange clownfish</name>
    <name type="synonym">Lutjanus percula</name>
    <dbReference type="NCBI Taxonomy" id="161767"/>
    <lineage>
        <taxon>Eukaryota</taxon>
        <taxon>Metazoa</taxon>
        <taxon>Chordata</taxon>
        <taxon>Craniata</taxon>
        <taxon>Vertebrata</taxon>
        <taxon>Euteleostomi</taxon>
        <taxon>Actinopterygii</taxon>
        <taxon>Neopterygii</taxon>
        <taxon>Teleostei</taxon>
        <taxon>Neoteleostei</taxon>
        <taxon>Acanthomorphata</taxon>
        <taxon>Ovalentaria</taxon>
        <taxon>Pomacentridae</taxon>
        <taxon>Amphiprion</taxon>
    </lineage>
</organism>
<dbReference type="FunFam" id="2.60.40.420:FF:000028">
    <property type="entry name" value="Ceruloplasmin"/>
    <property type="match status" value="1"/>
</dbReference>
<keyword evidence="6" id="KW-0813">Transport</keyword>
<evidence type="ECO:0000256" key="17">
    <source>
        <dbReference type="ARBA" id="ARBA00023157"/>
    </source>
</evidence>
<accession>A0A3P8TU51</accession>
<dbReference type="InterPro" id="IPR000421">
    <property type="entry name" value="FA58C"/>
</dbReference>
<protein>
    <recommendedName>
        <fullName evidence="5">ferroxidase</fullName>
        <ecNumber evidence="5">1.16.3.1</ecNumber>
    </recommendedName>
</protein>
<evidence type="ECO:0000259" key="20">
    <source>
        <dbReference type="PROSITE" id="PS50022"/>
    </source>
</evidence>
<dbReference type="InterPro" id="IPR050633">
    <property type="entry name" value="Neuropilin_MCO_CoagFactor"/>
</dbReference>
<dbReference type="InterPro" id="IPR011707">
    <property type="entry name" value="Cu-oxidase-like_N"/>
</dbReference>
<name>A0A3P8TU51_AMPPE</name>
<keyword evidence="7" id="KW-0964">Secreted</keyword>
<dbReference type="PROSITE" id="PS00079">
    <property type="entry name" value="MULTICOPPER_OXIDASE1"/>
    <property type="match status" value="1"/>
</dbReference>
<evidence type="ECO:0000256" key="5">
    <source>
        <dbReference type="ARBA" id="ARBA00013107"/>
    </source>
</evidence>
<sequence>VVFREYDKDFRQAKTHPSWLGLLGPTLRAEENETIVVTFRNMATGAYSIHPHGVAYGKQSEGANYFDNTSQKEKEDDMVRPNGEHVYYWEVTGAVSPQQHDPACLTYTYISHQKVVEDYNSGLIGTLLVCKPGSLDDSGKQVGFHQEFVFLFGVFDEKQSKYKPNGYDPGNHVKYTINGYTAGSLPDVNICAHSSVSLHLVGMSSEPEVFSVHLNGQVLQQTGHKVSSVGLISGSSATASMVALHAGRWLLSSHVTKHMEAGMHAFVDVKKCDAFKEPLRRMTIAQRRESMEWKYYIAAEEVVWDYTPNIDFKHMYLKQSATRIGGRYKKAVYTQYTNESFTEKVVDKQRKKELGILGPVIRAQIRDVIKIVFKNKASRPYSIYPHGLTVEKSEEGVNYPEGGNHSHGVQPGETHTYVWKVVEEDEPLHGDPRCLTRMYHSAVNTPRDIASGLIGPILICKSQSLNLRNVQLKADKEQHAMFAVFDENKSWYLDDNIRQYSDRSRVNKADPDFYKSNVMHTINGYMFESGPLLGFCNGEVATWHMSSIGAQDYIQTATFYGHPFELNERTEDFLSLYPMTGETITMSMLNVGVWLLASLNSHERTKGMRLKFQDVECYRDYQYEYDYEETKKNMEFTVWNPQTLDEIKKKEEEKEKPVEKETPAVIDYYTYGFAEELGLRSLKNKSLDSDMEQLDLSYFDYDFPDGDMDMTSKDKTVKSKPKTDALNVTLSSNWTDVGGQNFTKVNVLNQSITENTTHVQNISAPSVFDNSSTYKLQIAQETKFTKVVFRGYMDSSFTTPEIRGELDEHLGILGPVIKAEVGQSILVVFRNKANRPYSVHPNGVSYTKQTEGLSYEDGSKYWYKYDNEVQPNTTFTYLWKVNSMVGPKPGESDCRTWAYYSGVNPERDIHSGLIGPLLVCREGTLDQKLKDSREFVLLFMTFDESQSWYYEKNLVFFVVSVAINGIIYSLKGLRMYTDQLVRWHLINMGSPKDFQSVYFHGQTFLHKKTTSYRHAVYPLLPGSFATLEMHPSKPGLWQLETEVGFSQQKGMQTLFLVLDNDCYRPLGLQSGSYNDNISISEGYWEPHLARLNNAGKYNAWSTEQNNSWIQVDFQRPVVISQVATQGAKQILNTTTNTFFPPVIGRFIRLHPITWYNMATVRMEFYGCELDGCSVPLGMESQLIEDGQITASSTASSWYSGPWKPSLARLNKQGTINAWRAKYNDMSQWLKVELPQVKKITGIITQGAKSLGSEMFVTSYILQYSDNGIHWTDYTDDEDQPHRIFIGNKNNNDHVKNYIYPPIFSRFVKIVPKSWSGSITMRIELLGCDFE</sequence>
<keyword evidence="8" id="KW-0812">Transmembrane</keyword>
<dbReference type="Gene3D" id="2.60.120.260">
    <property type="entry name" value="Galactose-binding domain-like"/>
    <property type="match status" value="3"/>
</dbReference>
<dbReference type="Pfam" id="PF07732">
    <property type="entry name" value="Cu-oxidase_3"/>
    <property type="match status" value="3"/>
</dbReference>
<evidence type="ECO:0000256" key="13">
    <source>
        <dbReference type="ARBA" id="ARBA00022989"/>
    </source>
</evidence>
<dbReference type="InterPro" id="IPR008972">
    <property type="entry name" value="Cupredoxin"/>
</dbReference>
<dbReference type="Ensembl" id="ENSAPET00000030460.1">
    <property type="protein sequence ID" value="ENSAPEP00000029665.1"/>
    <property type="gene ID" value="ENSAPEG00000020981.1"/>
</dbReference>
<keyword evidence="16" id="KW-0472">Membrane</keyword>
<feature type="disulfide bond" evidence="19">
    <location>
        <begin position="1062"/>
        <end position="1167"/>
    </location>
</feature>
<evidence type="ECO:0000256" key="2">
    <source>
        <dbReference type="ARBA" id="ARBA00004167"/>
    </source>
</evidence>
<keyword evidence="9" id="KW-0479">Metal-binding</keyword>
<keyword evidence="13" id="KW-1133">Transmembrane helix</keyword>
<evidence type="ECO:0000256" key="16">
    <source>
        <dbReference type="ARBA" id="ARBA00023136"/>
    </source>
</evidence>
<dbReference type="InterPro" id="IPR008979">
    <property type="entry name" value="Galactose-bd-like_sf"/>
</dbReference>
<evidence type="ECO:0000256" key="11">
    <source>
        <dbReference type="ARBA" id="ARBA00022737"/>
    </source>
</evidence>
<keyword evidence="11" id="KW-0677">Repeat</keyword>
<reference evidence="21" key="2">
    <citation type="submission" date="2025-08" db="UniProtKB">
        <authorList>
            <consortium name="Ensembl"/>
        </authorList>
    </citation>
    <scope>IDENTIFICATION</scope>
</reference>
<evidence type="ECO:0000256" key="10">
    <source>
        <dbReference type="ARBA" id="ARBA00022729"/>
    </source>
</evidence>
<dbReference type="GO" id="GO:0038023">
    <property type="term" value="F:signaling receptor activity"/>
    <property type="evidence" value="ECO:0007669"/>
    <property type="project" value="TreeGrafter"/>
</dbReference>
<dbReference type="GO" id="GO:0005507">
    <property type="term" value="F:copper ion binding"/>
    <property type="evidence" value="ECO:0007669"/>
    <property type="project" value="InterPro"/>
</dbReference>
<dbReference type="EC" id="1.16.3.1" evidence="5"/>
<comment type="similarity">
    <text evidence="4">Belongs to the multicopper oxidase family.</text>
</comment>
<keyword evidence="12" id="KW-0106">Calcium</keyword>
<evidence type="ECO:0000256" key="8">
    <source>
        <dbReference type="ARBA" id="ARBA00022692"/>
    </source>
</evidence>
<evidence type="ECO:0000256" key="18">
    <source>
        <dbReference type="ARBA" id="ARBA00023180"/>
    </source>
</evidence>
<dbReference type="PANTHER" id="PTHR46806">
    <property type="entry name" value="F5/8 TYPE C DOMAIN-CONTAINING PROTEIN"/>
    <property type="match status" value="1"/>
</dbReference>
<dbReference type="SUPFAM" id="SSF49503">
    <property type="entry name" value="Cupredoxins"/>
    <property type="match status" value="6"/>
</dbReference>
<evidence type="ECO:0000256" key="14">
    <source>
        <dbReference type="ARBA" id="ARBA00023002"/>
    </source>
</evidence>
<evidence type="ECO:0000256" key="1">
    <source>
        <dbReference type="ARBA" id="ARBA00001935"/>
    </source>
</evidence>
<dbReference type="InterPro" id="IPR033138">
    <property type="entry name" value="Cu_oxidase_CS"/>
</dbReference>
<keyword evidence="15" id="KW-0406">Ion transport</keyword>
<feature type="disulfide bond" evidence="19">
    <location>
        <begin position="536"/>
        <end position="617"/>
    </location>
</feature>
<dbReference type="GO" id="GO:0004322">
    <property type="term" value="F:ferroxidase activity"/>
    <property type="evidence" value="ECO:0007669"/>
    <property type="project" value="UniProtKB-EC"/>
</dbReference>
<dbReference type="OMA" id="HWEPRLA"/>
<evidence type="ECO:0000256" key="15">
    <source>
        <dbReference type="ARBA" id="ARBA00023065"/>
    </source>
</evidence>
<dbReference type="Gene3D" id="2.60.40.420">
    <property type="entry name" value="Cupredoxins - blue copper proteins"/>
    <property type="match status" value="5"/>
</dbReference>
<evidence type="ECO:0000256" key="19">
    <source>
        <dbReference type="PIRSR" id="PIRSR000354-1"/>
    </source>
</evidence>
<dbReference type="GO" id="GO:0005576">
    <property type="term" value="C:extracellular region"/>
    <property type="evidence" value="ECO:0007669"/>
    <property type="project" value="UniProtKB-SubCell"/>
</dbReference>
<comment type="subcellular location">
    <subcellularLocation>
        <location evidence="2">Membrane</location>
        <topology evidence="2">Single-pass membrane protein</topology>
    </subcellularLocation>
    <subcellularLocation>
        <location evidence="3">Secreted</location>
    </subcellularLocation>
</comment>
<evidence type="ECO:0000256" key="6">
    <source>
        <dbReference type="ARBA" id="ARBA00022448"/>
    </source>
</evidence>
<evidence type="ECO:0000313" key="21">
    <source>
        <dbReference type="Ensembl" id="ENSAPEP00000029665.1"/>
    </source>
</evidence>
<reference evidence="21" key="3">
    <citation type="submission" date="2025-09" db="UniProtKB">
        <authorList>
            <consortium name="Ensembl"/>
        </authorList>
    </citation>
    <scope>IDENTIFICATION</scope>
</reference>
<evidence type="ECO:0000256" key="12">
    <source>
        <dbReference type="ARBA" id="ARBA00022837"/>
    </source>
</evidence>
<feature type="disulfide bond" evidence="19">
    <location>
        <begin position="191"/>
        <end position="272"/>
    </location>
</feature>
<keyword evidence="17 19" id="KW-1015">Disulfide bond</keyword>
<dbReference type="GO" id="GO:0005886">
    <property type="term" value="C:plasma membrane"/>
    <property type="evidence" value="ECO:0007669"/>
    <property type="project" value="TreeGrafter"/>
</dbReference>
<keyword evidence="14" id="KW-0560">Oxidoreductase</keyword>
<dbReference type="PANTHER" id="PTHR46806:SF10">
    <property type="entry name" value="COAGULATION FACTOR V"/>
    <property type="match status" value="1"/>
</dbReference>
<dbReference type="GO" id="GO:0006811">
    <property type="term" value="P:monoatomic ion transport"/>
    <property type="evidence" value="ECO:0007669"/>
    <property type="project" value="UniProtKB-KW"/>
</dbReference>
<feature type="domain" description="F5/8 type C" evidence="20">
    <location>
        <begin position="1172"/>
        <end position="1327"/>
    </location>
</feature>
<feature type="disulfide bond" evidence="19">
    <location>
        <begin position="894"/>
        <end position="920"/>
    </location>
</feature>
<dbReference type="Pfam" id="PF00754">
    <property type="entry name" value="F5_F8_type_C"/>
    <property type="match status" value="1"/>
</dbReference>
<feature type="domain" description="F5/8 type C" evidence="20">
    <location>
        <begin position="1062"/>
        <end position="1126"/>
    </location>
</feature>
<evidence type="ECO:0000256" key="4">
    <source>
        <dbReference type="ARBA" id="ARBA00010609"/>
    </source>
</evidence>
<dbReference type="SMART" id="SM00231">
    <property type="entry name" value="FA58C"/>
    <property type="match status" value="2"/>
</dbReference>
<dbReference type="GeneTree" id="ENSGT00940000158556"/>
<dbReference type="Proteomes" id="UP000265080">
    <property type="component" value="Chromosome 12"/>
</dbReference>